<gene>
    <name evidence="1" type="ORF">ALO70_200160</name>
    <name evidence="2" type="ORF">ALQ39_200100</name>
</gene>
<accession>A0A0P9UR02</accession>
<evidence type="ECO:0000313" key="2">
    <source>
        <dbReference type="EMBL" id="RMO48388.1"/>
    </source>
</evidence>
<dbReference type="Proteomes" id="UP000275613">
    <property type="component" value="Unassembled WGS sequence"/>
</dbReference>
<dbReference type="PATRIC" id="fig|129137.4.peg.2648"/>
<name>A0A0P9UR02_PSEA0</name>
<proteinExistence type="predicted"/>
<dbReference type="EMBL" id="LJQI01000215">
    <property type="protein sequence ID" value="KPX28220.1"/>
    <property type="molecule type" value="Genomic_DNA"/>
</dbReference>
<dbReference type="RefSeq" id="WP_069704318.1">
    <property type="nucleotide sequence ID" value="NZ_BMZX01000075.1"/>
</dbReference>
<dbReference type="AlphaFoldDB" id="A0A0P9UR02"/>
<evidence type="ECO:0000313" key="3">
    <source>
        <dbReference type="Proteomes" id="UP000050490"/>
    </source>
</evidence>
<dbReference type="EMBL" id="RBPV01000535">
    <property type="protein sequence ID" value="RMO48388.1"/>
    <property type="molecule type" value="Genomic_DNA"/>
</dbReference>
<evidence type="ECO:0000313" key="1">
    <source>
        <dbReference type="EMBL" id="KPX28220.1"/>
    </source>
</evidence>
<comment type="caution">
    <text evidence="1">The sequence shown here is derived from an EMBL/GenBank/DDBJ whole genome shotgun (WGS) entry which is preliminary data.</text>
</comment>
<evidence type="ECO:0000313" key="4">
    <source>
        <dbReference type="Proteomes" id="UP000275613"/>
    </source>
</evidence>
<sequence length="69" mass="7738">MNFLGCDGMWQLQSDGTPVCTGQLQTFTVQEMRDSLSPAITAEQRMEITGALFALFVFVWVCKTVRNAF</sequence>
<reference evidence="2 4" key="2">
    <citation type="submission" date="2018-08" db="EMBL/GenBank/DDBJ databases">
        <title>Recombination of ecologically and evolutionarily significant loci maintains genetic cohesion in the Pseudomonas syringae species complex.</title>
        <authorList>
            <person name="Dillon M."/>
            <person name="Thakur S."/>
            <person name="Almeida R.N.D."/>
            <person name="Weir B.S."/>
            <person name="Guttman D.S."/>
        </authorList>
    </citation>
    <scope>NUCLEOTIDE SEQUENCE [LARGE SCALE GENOMIC DNA]</scope>
    <source>
        <strain evidence="2 4">ICMP 4316</strain>
    </source>
</reference>
<protein>
    <submittedName>
        <fullName evidence="1">Uncharacterized protein</fullName>
    </submittedName>
</protein>
<organism evidence="1 3">
    <name type="scientific">Pseudomonas amygdali pv. eriobotryae</name>
    <dbReference type="NCBI Taxonomy" id="129137"/>
    <lineage>
        <taxon>Bacteria</taxon>
        <taxon>Pseudomonadati</taxon>
        <taxon>Pseudomonadota</taxon>
        <taxon>Gammaproteobacteria</taxon>
        <taxon>Pseudomonadales</taxon>
        <taxon>Pseudomonadaceae</taxon>
        <taxon>Pseudomonas</taxon>
        <taxon>Pseudomonas amygdali</taxon>
    </lineage>
</organism>
<dbReference type="Proteomes" id="UP000050490">
    <property type="component" value="Unassembled WGS sequence"/>
</dbReference>
<reference evidence="1 3" key="1">
    <citation type="submission" date="2015-09" db="EMBL/GenBank/DDBJ databases">
        <title>Genome announcement of multiple Pseudomonas syringae strains.</title>
        <authorList>
            <person name="Thakur S."/>
            <person name="Wang P.W."/>
            <person name="Gong Y."/>
            <person name="Weir B.S."/>
            <person name="Guttman D.S."/>
        </authorList>
    </citation>
    <scope>NUCLEOTIDE SEQUENCE [LARGE SCALE GENOMIC DNA]</scope>
    <source>
        <strain evidence="1 3">ICMP4455</strain>
    </source>
</reference>